<proteinExistence type="predicted"/>
<name>A0AAV7EEI8_ARIFI</name>
<accession>A0AAV7EEI8</accession>
<gene>
    <name evidence="1" type="ORF">H6P81_013376</name>
</gene>
<dbReference type="EMBL" id="JAINDJ010000005">
    <property type="protein sequence ID" value="KAG9447248.1"/>
    <property type="molecule type" value="Genomic_DNA"/>
</dbReference>
<dbReference type="Proteomes" id="UP000825729">
    <property type="component" value="Unassembled WGS sequence"/>
</dbReference>
<protein>
    <submittedName>
        <fullName evidence="1">Uncharacterized protein</fullName>
    </submittedName>
</protein>
<reference evidence="1 2" key="1">
    <citation type="submission" date="2021-07" db="EMBL/GenBank/DDBJ databases">
        <title>The Aristolochia fimbriata genome: insights into angiosperm evolution, floral development and chemical biosynthesis.</title>
        <authorList>
            <person name="Jiao Y."/>
        </authorList>
    </citation>
    <scope>NUCLEOTIDE SEQUENCE [LARGE SCALE GENOMIC DNA]</scope>
    <source>
        <strain evidence="1">IBCAS-2021</strain>
        <tissue evidence="1">Leaf</tissue>
    </source>
</reference>
<keyword evidence="2" id="KW-1185">Reference proteome</keyword>
<sequence>MASVLEVAPTSTQLEASPPVREVPLVTAEITLDEASEDLSHAKLDQEDAHERQELAREQAQSTDAKVVYLPTQVEQIQESVREVKGSVLEATRKVEDILALPTLSEAEDENFLSLRAAFAESQQELARTFDLICFVAFLLI</sequence>
<evidence type="ECO:0000313" key="2">
    <source>
        <dbReference type="Proteomes" id="UP000825729"/>
    </source>
</evidence>
<organism evidence="1 2">
    <name type="scientific">Aristolochia fimbriata</name>
    <name type="common">White veined hardy Dutchman's pipe vine</name>
    <dbReference type="NCBI Taxonomy" id="158543"/>
    <lineage>
        <taxon>Eukaryota</taxon>
        <taxon>Viridiplantae</taxon>
        <taxon>Streptophyta</taxon>
        <taxon>Embryophyta</taxon>
        <taxon>Tracheophyta</taxon>
        <taxon>Spermatophyta</taxon>
        <taxon>Magnoliopsida</taxon>
        <taxon>Magnoliidae</taxon>
        <taxon>Piperales</taxon>
        <taxon>Aristolochiaceae</taxon>
        <taxon>Aristolochia</taxon>
    </lineage>
</organism>
<evidence type="ECO:0000313" key="1">
    <source>
        <dbReference type="EMBL" id="KAG9447248.1"/>
    </source>
</evidence>
<dbReference type="AlphaFoldDB" id="A0AAV7EEI8"/>
<comment type="caution">
    <text evidence="1">The sequence shown here is derived from an EMBL/GenBank/DDBJ whole genome shotgun (WGS) entry which is preliminary data.</text>
</comment>